<keyword evidence="2" id="KW-1185">Reference proteome</keyword>
<dbReference type="AlphaFoldDB" id="I4VMX2"/>
<dbReference type="EMBL" id="AJXU01000051">
    <property type="protein sequence ID" value="EIL88563.1"/>
    <property type="molecule type" value="Genomic_DNA"/>
</dbReference>
<name>I4VMX2_9GAMM</name>
<sequence>MKSTNRGLAALWQRVRDWRHERRIHRMSNEVVRLILAGERTSARVVDVERMQLIRSRSPAQVARMERRMGLR</sequence>
<dbReference type="Proteomes" id="UP000004210">
    <property type="component" value="Unassembled WGS sequence"/>
</dbReference>
<comment type="caution">
    <text evidence="1">The sequence shown here is derived from an EMBL/GenBank/DDBJ whole genome shotgun (WGS) entry which is preliminary data.</text>
</comment>
<evidence type="ECO:0000313" key="2">
    <source>
        <dbReference type="Proteomes" id="UP000004210"/>
    </source>
</evidence>
<accession>I4VMX2</accession>
<dbReference type="RefSeq" id="WP_007082123.1">
    <property type="nucleotide sequence ID" value="NZ_AJXU01000051.1"/>
</dbReference>
<proteinExistence type="predicted"/>
<protein>
    <submittedName>
        <fullName evidence="1">Uncharacterized protein</fullName>
    </submittedName>
</protein>
<organism evidence="1 2">
    <name type="scientific">Rhodanobacter fulvus Jip2</name>
    <dbReference type="NCBI Taxonomy" id="1163408"/>
    <lineage>
        <taxon>Bacteria</taxon>
        <taxon>Pseudomonadati</taxon>
        <taxon>Pseudomonadota</taxon>
        <taxon>Gammaproteobacteria</taxon>
        <taxon>Lysobacterales</taxon>
        <taxon>Rhodanobacteraceae</taxon>
        <taxon>Rhodanobacter</taxon>
    </lineage>
</organism>
<dbReference type="STRING" id="1163408.UU9_12468"/>
<evidence type="ECO:0000313" key="1">
    <source>
        <dbReference type="EMBL" id="EIL88563.1"/>
    </source>
</evidence>
<reference evidence="1 2" key="1">
    <citation type="journal article" date="2012" name="J. Bacteriol.">
        <title>Genome sequences for six rhodanobacter strains, isolated from soils and the terrestrial subsurface, with variable denitrification capabilities.</title>
        <authorList>
            <person name="Kostka J.E."/>
            <person name="Green S.J."/>
            <person name="Rishishwar L."/>
            <person name="Prakash O."/>
            <person name="Katz L.S."/>
            <person name="Marino-Ramirez L."/>
            <person name="Jordan I.K."/>
            <person name="Munk C."/>
            <person name="Ivanova N."/>
            <person name="Mikhailova N."/>
            <person name="Watson D.B."/>
            <person name="Brown S.D."/>
            <person name="Palumbo A.V."/>
            <person name="Brooks S.C."/>
        </authorList>
    </citation>
    <scope>NUCLEOTIDE SEQUENCE [LARGE SCALE GENOMIC DNA]</scope>
    <source>
        <strain evidence="2">Jip2T</strain>
    </source>
</reference>
<gene>
    <name evidence="1" type="ORF">UU9_12468</name>
</gene>